<accession>A0A2T1BXD4</accession>
<reference evidence="1 2" key="1">
    <citation type="submission" date="2018-02" db="EMBL/GenBank/DDBJ databases">
        <authorList>
            <person name="Cohen D.B."/>
            <person name="Kent A.D."/>
        </authorList>
    </citation>
    <scope>NUCLEOTIDE SEQUENCE [LARGE SCALE GENOMIC DNA]</scope>
    <source>
        <strain evidence="1 2">CCAP 1448/3</strain>
    </source>
</reference>
<reference evidence="1 2" key="2">
    <citation type="submission" date="2018-03" db="EMBL/GenBank/DDBJ databases">
        <title>The ancient ancestry and fast evolution of plastids.</title>
        <authorList>
            <person name="Moore K.R."/>
            <person name="Magnabosco C."/>
            <person name="Momper L."/>
            <person name="Gold D.A."/>
            <person name="Bosak T."/>
            <person name="Fournier G.P."/>
        </authorList>
    </citation>
    <scope>NUCLEOTIDE SEQUENCE [LARGE SCALE GENOMIC DNA]</scope>
    <source>
        <strain evidence="1 2">CCAP 1448/3</strain>
    </source>
</reference>
<comment type="caution">
    <text evidence="1">The sequence shown here is derived from an EMBL/GenBank/DDBJ whole genome shotgun (WGS) entry which is preliminary data.</text>
</comment>
<keyword evidence="2" id="KW-1185">Reference proteome</keyword>
<protein>
    <submittedName>
        <fullName evidence="1">Uncharacterized protein</fullName>
    </submittedName>
</protein>
<dbReference type="EMBL" id="PVWJ01000173">
    <property type="protein sequence ID" value="PSB00675.1"/>
    <property type="molecule type" value="Genomic_DNA"/>
</dbReference>
<proteinExistence type="predicted"/>
<dbReference type="RefSeq" id="WP_106291526.1">
    <property type="nucleotide sequence ID" value="NZ_CAWNTC010000217.1"/>
</dbReference>
<name>A0A2T1BXD4_9CYAN</name>
<gene>
    <name evidence="1" type="ORF">C7B64_22275</name>
</gene>
<dbReference type="OrthoDB" id="498999at2"/>
<dbReference type="Proteomes" id="UP000238762">
    <property type="component" value="Unassembled WGS sequence"/>
</dbReference>
<organism evidence="1 2">
    <name type="scientific">Merismopedia glauca CCAP 1448/3</name>
    <dbReference type="NCBI Taxonomy" id="1296344"/>
    <lineage>
        <taxon>Bacteria</taxon>
        <taxon>Bacillati</taxon>
        <taxon>Cyanobacteriota</taxon>
        <taxon>Cyanophyceae</taxon>
        <taxon>Synechococcales</taxon>
        <taxon>Merismopediaceae</taxon>
        <taxon>Merismopedia</taxon>
    </lineage>
</organism>
<sequence length="1375" mass="155399">MTLELKYFDTRLNRWVRSDNDLSNKESLITEKLDNTLLEFFLPEKDFSFGAKDIYGKPEDLYNHPDGDCLLLSSKSRLLYGSPDCLETIEKLCPDRKDRGAYGSVFIGACDRSLTEKLNVLIVDDVTGENGNVIDKEQARRMTGDCYGQISPELYDRLTGRRGEPKYSLVQHRFGWREGDGTDSTYRFGKGELRPWDFSQIDYLDPENKPPIDLIIPLSSFKGSDKDNPLGATKPQIEPGLYAQNMWLGLKTLSQQGKTSISQVIPSFPNGLRDYLEQLEYKAQRLSAIQSDPRELAKLYVESYEARKAISISGDSANAATADIDGGERVEKEDPKMYQIIKADVDSGHFQLVETEKVRRELSDFVRKQWTQIATGYSVTFDRATIIPSKDLKEGEICVPWMEEGEDVLNFRSPFLNSNGMCVSRNKMVTDRLGPDGMELEGVILVSDETLAQIKERFEAIEAEEGVNLLKYLPRETESERQGRDFDGDCIGVARAKDFPNLALEAQQRNQLANAYNPTVKLQKESFYLADGSQPDFEIIAHQMSDSMTVGVINNQVTRMVALESEIEYISKYCSNEEKNNYIKQIAQHYHKLIQRSTVRENDVNKISISQGKLQSMQKIIELARTNQIDGAIAFNKQFYRNLIEQGCSLNQIAVDMFKSNRLPDPSLIRENGQFPYRNINYLKDKKSSAAYLREGIEVKGYSPTELIVKQTNNYFQENELPSRRIDQFANLFQDVEYTNQQRLAVAQVKQEFDRALVKATQLDRRAETQIGPSITLVTAKGTTFEIDNIVEYTDFQEILNAQKEGKELNLTFRLGDRAAQPLWGDRKPELLVINRDTDLPIGKVPSHIVKELNIQPHANARAKVTNIEPAISKDAVKALFADVYRIADEFRASIPCEELPAMAAAAWAISTTREDGSHHKKTSSFVFSTFTPEIVERLQNLQFKEFLVSNIDKSSNWQQEVEPGQQVHLEFRESTDPQRRDVYAGETRIGTVAETSAQLPIGTKATGTVEINEAATATGIVDVAGLPKVEFLIREVKKFDYSDQIFHGEAMPVRVANVSVGNKVKVALEGKILGEVDPASVKDLEAANYCQNGNLLKLKLESVGQGEFRFRYIIGTSPTGRQLKINRVEFGAFQEETFKDTDFRRLTLEVSPTQRKDAVLLGDKLLGTLHLKKDKEALKSLGLYGREFNVKLESNYTTLTVHIDPQSVKYPVKEYRPQAISAHSLADKLAHQIKDRPTMMALHPDDLALGTVTLAVDSLKEKTVEEYLTVQGIVFDKIDGSVEEKNKGITVYGMVKDTISPEIMMKMEHRFGVSPEGYAEQIRLTPDRPQHFQECSNRGQGYLVGESPKILELEVSVAEIREDARDRELDEVEM</sequence>
<evidence type="ECO:0000313" key="1">
    <source>
        <dbReference type="EMBL" id="PSB00675.1"/>
    </source>
</evidence>
<evidence type="ECO:0000313" key="2">
    <source>
        <dbReference type="Proteomes" id="UP000238762"/>
    </source>
</evidence>